<dbReference type="AlphaFoldDB" id="A0A9X0A771"/>
<name>A0A9X0A771_9CNID</name>
<protein>
    <submittedName>
        <fullName evidence="2">Uncharacterized protein</fullName>
    </submittedName>
</protein>
<dbReference type="Proteomes" id="UP001163046">
    <property type="component" value="Unassembled WGS sequence"/>
</dbReference>
<organism evidence="2 3">
    <name type="scientific">Desmophyllum pertusum</name>
    <dbReference type="NCBI Taxonomy" id="174260"/>
    <lineage>
        <taxon>Eukaryota</taxon>
        <taxon>Metazoa</taxon>
        <taxon>Cnidaria</taxon>
        <taxon>Anthozoa</taxon>
        <taxon>Hexacorallia</taxon>
        <taxon>Scleractinia</taxon>
        <taxon>Caryophylliina</taxon>
        <taxon>Caryophylliidae</taxon>
        <taxon>Desmophyllum</taxon>
    </lineage>
</organism>
<feature type="region of interest" description="Disordered" evidence="1">
    <location>
        <begin position="343"/>
        <end position="367"/>
    </location>
</feature>
<evidence type="ECO:0000256" key="1">
    <source>
        <dbReference type="SAM" id="MobiDB-lite"/>
    </source>
</evidence>
<dbReference type="EMBL" id="MU825396">
    <property type="protein sequence ID" value="KAJ7394622.1"/>
    <property type="molecule type" value="Genomic_DNA"/>
</dbReference>
<proteinExistence type="predicted"/>
<keyword evidence="3" id="KW-1185">Reference proteome</keyword>
<evidence type="ECO:0000313" key="3">
    <source>
        <dbReference type="Proteomes" id="UP001163046"/>
    </source>
</evidence>
<feature type="compositionally biased region" description="Low complexity" evidence="1">
    <location>
        <begin position="349"/>
        <end position="361"/>
    </location>
</feature>
<sequence length="367" mass="40433">MACDNGTAFVFLSDGESWNSAESMQSPGTPLLSGGHSAVFGNANAASRVCTSQQLTICTATGNVTLGPPTIASDSPIVEKHDVQLDVQKTREESEIYKNLKPGGFLYDYRRKFNDAAFKIALDNPTLLSNKGALVEHAKRKVEDDGYIYKKKKSCSSNLNAPEPEKSVKMTESIRGKQITEISEDLEEVRNEIYHLERSREKARNINSDERALRLTKDMEPLRAKKRRLEEELILLQKKKKSSTEKERKQKNRATAPPGDKDGKQPSSCKKGSLDFLLKRIVGEGQSSSKSPEQVEEVADSGRHQGEGQSRQSSSESSDQVEVEEDSDLINVDLQLGAKDLELSASACQPQPTSLPSSSPTNKSFLV</sequence>
<accession>A0A9X0A771</accession>
<gene>
    <name evidence="2" type="ORF">OS493_000440</name>
</gene>
<reference evidence="2" key="1">
    <citation type="submission" date="2023-01" db="EMBL/GenBank/DDBJ databases">
        <title>Genome assembly of the deep-sea coral Lophelia pertusa.</title>
        <authorList>
            <person name="Herrera S."/>
            <person name="Cordes E."/>
        </authorList>
    </citation>
    <scope>NUCLEOTIDE SEQUENCE</scope>
    <source>
        <strain evidence="2">USNM1676648</strain>
        <tissue evidence="2">Polyp</tissue>
    </source>
</reference>
<dbReference type="Gene3D" id="1.20.120.2010">
    <property type="entry name" value="NAB conserved domain 2"/>
    <property type="match status" value="1"/>
</dbReference>
<feature type="region of interest" description="Disordered" evidence="1">
    <location>
        <begin position="239"/>
        <end position="329"/>
    </location>
</feature>
<dbReference type="OrthoDB" id="6475906at2759"/>
<feature type="compositionally biased region" description="Acidic residues" evidence="1">
    <location>
        <begin position="319"/>
        <end position="328"/>
    </location>
</feature>
<comment type="caution">
    <text evidence="2">The sequence shown here is derived from an EMBL/GenBank/DDBJ whole genome shotgun (WGS) entry which is preliminary data.</text>
</comment>
<evidence type="ECO:0000313" key="2">
    <source>
        <dbReference type="EMBL" id="KAJ7394622.1"/>
    </source>
</evidence>
<feature type="compositionally biased region" description="Low complexity" evidence="1">
    <location>
        <begin position="307"/>
        <end position="318"/>
    </location>
</feature>
<dbReference type="InterPro" id="IPR038398">
    <property type="entry name" value="NCD2_sf"/>
</dbReference>